<feature type="domain" description="EthD" evidence="2">
    <location>
        <begin position="18"/>
        <end position="112"/>
    </location>
</feature>
<dbReference type="InterPro" id="IPR009799">
    <property type="entry name" value="EthD_dom"/>
</dbReference>
<gene>
    <name evidence="3" type="ORF">QBC33DRAFT_596768</name>
</gene>
<dbReference type="GeneID" id="85315082"/>
<dbReference type="RefSeq" id="XP_060279853.1">
    <property type="nucleotide sequence ID" value="XM_060431895.1"/>
</dbReference>
<dbReference type="EMBL" id="MU839025">
    <property type="protein sequence ID" value="KAK1763640.1"/>
    <property type="molecule type" value="Genomic_DNA"/>
</dbReference>
<name>A0AAJ0BSG4_9PEZI</name>
<protein>
    <submittedName>
        <fullName evidence="3">EthD domain-containing protein</fullName>
    </submittedName>
</protein>
<accession>A0AAJ0BSG4</accession>
<dbReference type="InterPro" id="IPR011008">
    <property type="entry name" value="Dimeric_a/b-barrel"/>
</dbReference>
<evidence type="ECO:0000259" key="2">
    <source>
        <dbReference type="Pfam" id="PF07110"/>
    </source>
</evidence>
<comment type="caution">
    <text evidence="3">The sequence shown here is derived from an EMBL/GenBank/DDBJ whole genome shotgun (WGS) entry which is preliminary data.</text>
</comment>
<organism evidence="3 4">
    <name type="scientific">Phialemonium atrogriseum</name>
    <dbReference type="NCBI Taxonomy" id="1093897"/>
    <lineage>
        <taxon>Eukaryota</taxon>
        <taxon>Fungi</taxon>
        <taxon>Dikarya</taxon>
        <taxon>Ascomycota</taxon>
        <taxon>Pezizomycotina</taxon>
        <taxon>Sordariomycetes</taxon>
        <taxon>Sordariomycetidae</taxon>
        <taxon>Cephalothecales</taxon>
        <taxon>Cephalothecaceae</taxon>
        <taxon>Phialemonium</taxon>
    </lineage>
</organism>
<evidence type="ECO:0000313" key="4">
    <source>
        <dbReference type="Proteomes" id="UP001244011"/>
    </source>
</evidence>
<dbReference type="Gene3D" id="3.30.70.100">
    <property type="match status" value="1"/>
</dbReference>
<sequence length="140" mass="16234">MSTEKLIRITTLIPRMKGISEQEFYRHWTQVHAPVCVDFMMRHGVAEYRQYHTSPETKTLGEAMAKAAGRPMLSFDGMSDAYVKDFKTFEDAFKDPEYLEKIRPDELAFIDVENLQMTIGYDYVVVENGKIVTEHARGFK</sequence>
<dbReference type="AlphaFoldDB" id="A0AAJ0BSG4"/>
<comment type="similarity">
    <text evidence="1">Belongs to the tpcK family.</text>
</comment>
<reference evidence="3" key="1">
    <citation type="submission" date="2023-06" db="EMBL/GenBank/DDBJ databases">
        <title>Genome-scale phylogeny and comparative genomics of the fungal order Sordariales.</title>
        <authorList>
            <consortium name="Lawrence Berkeley National Laboratory"/>
            <person name="Hensen N."/>
            <person name="Bonometti L."/>
            <person name="Westerberg I."/>
            <person name="Brannstrom I.O."/>
            <person name="Guillou S."/>
            <person name="Cros-Aarteil S."/>
            <person name="Calhoun S."/>
            <person name="Haridas S."/>
            <person name="Kuo A."/>
            <person name="Mondo S."/>
            <person name="Pangilinan J."/>
            <person name="Riley R."/>
            <person name="Labutti K."/>
            <person name="Andreopoulos B."/>
            <person name="Lipzen A."/>
            <person name="Chen C."/>
            <person name="Yanf M."/>
            <person name="Daum C."/>
            <person name="Ng V."/>
            <person name="Clum A."/>
            <person name="Steindorff A."/>
            <person name="Ohm R."/>
            <person name="Martin F."/>
            <person name="Silar P."/>
            <person name="Natvig D."/>
            <person name="Lalanne C."/>
            <person name="Gautier V."/>
            <person name="Ament-Velasquez S.L."/>
            <person name="Kruys A."/>
            <person name="Hutchinson M.I."/>
            <person name="Powell A.J."/>
            <person name="Barry K."/>
            <person name="Miller A.N."/>
            <person name="Grigoriev I.V."/>
            <person name="Debuchy R."/>
            <person name="Gladieux P."/>
            <person name="Thoren M.H."/>
            <person name="Johannesson H."/>
        </authorList>
    </citation>
    <scope>NUCLEOTIDE SEQUENCE</scope>
    <source>
        <strain evidence="3">8032-3</strain>
    </source>
</reference>
<evidence type="ECO:0000313" key="3">
    <source>
        <dbReference type="EMBL" id="KAK1763640.1"/>
    </source>
</evidence>
<dbReference type="SUPFAM" id="SSF54909">
    <property type="entry name" value="Dimeric alpha+beta barrel"/>
    <property type="match status" value="1"/>
</dbReference>
<dbReference type="Pfam" id="PF07110">
    <property type="entry name" value="EthD"/>
    <property type="match status" value="1"/>
</dbReference>
<proteinExistence type="inferred from homology"/>
<keyword evidence="4" id="KW-1185">Reference proteome</keyword>
<dbReference type="Proteomes" id="UP001244011">
    <property type="component" value="Unassembled WGS sequence"/>
</dbReference>
<evidence type="ECO:0000256" key="1">
    <source>
        <dbReference type="ARBA" id="ARBA00005986"/>
    </source>
</evidence>
<dbReference type="GO" id="GO:0016491">
    <property type="term" value="F:oxidoreductase activity"/>
    <property type="evidence" value="ECO:0007669"/>
    <property type="project" value="InterPro"/>
</dbReference>